<comment type="caution">
    <text evidence="3">The sequence shown here is derived from an EMBL/GenBank/DDBJ whole genome shotgun (WGS) entry which is preliminary data.</text>
</comment>
<feature type="compositionally biased region" description="Low complexity" evidence="1">
    <location>
        <begin position="377"/>
        <end position="393"/>
    </location>
</feature>
<dbReference type="InterPro" id="IPR042208">
    <property type="entry name" value="D-ser_dehydrat-like_sf"/>
</dbReference>
<dbReference type="InterPro" id="IPR029066">
    <property type="entry name" value="PLP-binding_barrel"/>
</dbReference>
<feature type="compositionally biased region" description="Basic and acidic residues" evidence="1">
    <location>
        <begin position="357"/>
        <end position="376"/>
    </location>
</feature>
<organism evidence="3 4">
    <name type="scientific">Planotetraspora silvatica</name>
    <dbReference type="NCBI Taxonomy" id="234614"/>
    <lineage>
        <taxon>Bacteria</taxon>
        <taxon>Bacillati</taxon>
        <taxon>Actinomycetota</taxon>
        <taxon>Actinomycetes</taxon>
        <taxon>Streptosporangiales</taxon>
        <taxon>Streptosporangiaceae</taxon>
        <taxon>Planotetraspora</taxon>
    </lineage>
</organism>
<reference evidence="3" key="1">
    <citation type="submission" date="2021-01" db="EMBL/GenBank/DDBJ databases">
        <title>Whole genome shotgun sequence of Planotetraspora silvatica NBRC 100141.</title>
        <authorList>
            <person name="Komaki H."/>
            <person name="Tamura T."/>
        </authorList>
    </citation>
    <scope>NUCLEOTIDE SEQUENCE</scope>
    <source>
        <strain evidence="3">NBRC 100141</strain>
    </source>
</reference>
<protein>
    <submittedName>
        <fullName evidence="3">Amino acid deaminase</fullName>
    </submittedName>
</protein>
<dbReference type="InterPro" id="IPR051466">
    <property type="entry name" value="D-amino_acid_metab_enzyme"/>
</dbReference>
<dbReference type="SMART" id="SM01119">
    <property type="entry name" value="D-ser_dehydrat"/>
    <property type="match status" value="1"/>
</dbReference>
<evidence type="ECO:0000256" key="1">
    <source>
        <dbReference type="SAM" id="MobiDB-lite"/>
    </source>
</evidence>
<dbReference type="Proteomes" id="UP000644610">
    <property type="component" value="Unassembled WGS sequence"/>
</dbReference>
<accession>A0A8J3XL78</accession>
<keyword evidence="4" id="KW-1185">Reference proteome</keyword>
<dbReference type="Gene3D" id="3.20.20.10">
    <property type="entry name" value="Alanine racemase"/>
    <property type="match status" value="1"/>
</dbReference>
<feature type="domain" description="D-serine dehydratase-like" evidence="2">
    <location>
        <begin position="309"/>
        <end position="445"/>
    </location>
</feature>
<evidence type="ECO:0000259" key="2">
    <source>
        <dbReference type="SMART" id="SM01119"/>
    </source>
</evidence>
<dbReference type="EMBL" id="BOOQ01000013">
    <property type="protein sequence ID" value="GII46042.1"/>
    <property type="molecule type" value="Genomic_DNA"/>
</dbReference>
<evidence type="ECO:0000313" key="3">
    <source>
        <dbReference type="EMBL" id="GII46042.1"/>
    </source>
</evidence>
<dbReference type="Gene3D" id="2.40.37.20">
    <property type="entry name" value="D-serine dehydratase-like domain"/>
    <property type="match status" value="1"/>
</dbReference>
<proteinExistence type="predicted"/>
<dbReference type="SUPFAM" id="SSF51419">
    <property type="entry name" value="PLP-binding barrel"/>
    <property type="match status" value="1"/>
</dbReference>
<evidence type="ECO:0000313" key="4">
    <source>
        <dbReference type="Proteomes" id="UP000644610"/>
    </source>
</evidence>
<dbReference type="Pfam" id="PF14031">
    <property type="entry name" value="D-ser_dehydrat"/>
    <property type="match status" value="1"/>
</dbReference>
<sequence>MNVVDRLETTDVIVDWRTRGFLQPGGPVATGEFAGAGRSLFDGSFTWPIMVAKRSALDHNIATLARFARDRGLALAPHGKTTMAPALFQAQLDAGAWGISAATAAQVLVYRRVGVPRVLLANEIFDAGALRWLAGELEHFEFLCFVDSVEGVRLLDEHAGAVPFRVLVELGHQGGRTGCRGLPELLKVAEAAREARGVQLAGVACYEGTQPGEEEVRAFLREFAEAAKAVAPLAEGRMVVSAGGSAWFDLVAEELAPLTRADSGTGALVILRSGAYVAHDEGFYGERTPYNRSGSDVAGVVLEGELHAALEVWAQVLSVPEPGLALVGMGKRDVPYDLDLPSVRAVRRGGPTAAGEPAHDAAQDKMQDAAQDRTQETAKAATQGGTQGAALDGTPGGMRVTKVQDQHAYLSIEPGSGLRPGDLVSFGISHPCTAFDKWRVIPVVDDDYVVIDLIKTYF</sequence>
<feature type="region of interest" description="Disordered" evidence="1">
    <location>
        <begin position="347"/>
        <end position="396"/>
    </location>
</feature>
<dbReference type="RefSeq" id="WP_203973557.1">
    <property type="nucleotide sequence ID" value="NZ_BAAAKY010000044.1"/>
</dbReference>
<dbReference type="AlphaFoldDB" id="A0A8J3XL78"/>
<gene>
    <name evidence="3" type="ORF">Psi02_24660</name>
</gene>
<dbReference type="InterPro" id="IPR026956">
    <property type="entry name" value="D-ser_dehydrat-like_dom"/>
</dbReference>
<dbReference type="PANTHER" id="PTHR28004:SF8">
    <property type="entry name" value="D-SERINE DEAMINASE"/>
    <property type="match status" value="1"/>
</dbReference>
<dbReference type="PANTHER" id="PTHR28004">
    <property type="entry name" value="ZGC:162816-RELATED"/>
    <property type="match status" value="1"/>
</dbReference>
<name>A0A8J3XL78_9ACTN</name>